<comment type="caution">
    <text evidence="1">The sequence shown here is derived from an EMBL/GenBank/DDBJ whole genome shotgun (WGS) entry which is preliminary data.</text>
</comment>
<dbReference type="Proteomes" id="UP001597145">
    <property type="component" value="Unassembled WGS sequence"/>
</dbReference>
<dbReference type="RefSeq" id="WP_343983846.1">
    <property type="nucleotide sequence ID" value="NZ_BAAAJG010000016.1"/>
</dbReference>
<sequence>MEAVARAAIREYVERDAHRARVADAAREVAVEYSDALRRLGEV</sequence>
<organism evidence="1 2">
    <name type="scientific">Pseudonocardia aurantiaca</name>
    <dbReference type="NCBI Taxonomy" id="75290"/>
    <lineage>
        <taxon>Bacteria</taxon>
        <taxon>Bacillati</taxon>
        <taxon>Actinomycetota</taxon>
        <taxon>Actinomycetes</taxon>
        <taxon>Pseudonocardiales</taxon>
        <taxon>Pseudonocardiaceae</taxon>
        <taxon>Pseudonocardia</taxon>
    </lineage>
</organism>
<dbReference type="EMBL" id="JBHUCP010000011">
    <property type="protein sequence ID" value="MFD1531323.1"/>
    <property type="molecule type" value="Genomic_DNA"/>
</dbReference>
<protein>
    <submittedName>
        <fullName evidence="1">Uncharacterized protein</fullName>
    </submittedName>
</protein>
<evidence type="ECO:0000313" key="2">
    <source>
        <dbReference type="Proteomes" id="UP001597145"/>
    </source>
</evidence>
<accession>A0ABW4FLU8</accession>
<keyword evidence="2" id="KW-1185">Reference proteome</keyword>
<evidence type="ECO:0000313" key="1">
    <source>
        <dbReference type="EMBL" id="MFD1531323.1"/>
    </source>
</evidence>
<reference evidence="2" key="1">
    <citation type="journal article" date="2019" name="Int. J. Syst. Evol. Microbiol.">
        <title>The Global Catalogue of Microorganisms (GCM) 10K type strain sequencing project: providing services to taxonomists for standard genome sequencing and annotation.</title>
        <authorList>
            <consortium name="The Broad Institute Genomics Platform"/>
            <consortium name="The Broad Institute Genome Sequencing Center for Infectious Disease"/>
            <person name="Wu L."/>
            <person name="Ma J."/>
        </authorList>
    </citation>
    <scope>NUCLEOTIDE SEQUENCE [LARGE SCALE GENOMIC DNA]</scope>
    <source>
        <strain evidence="2">JCM 12165</strain>
    </source>
</reference>
<name>A0ABW4FLU8_9PSEU</name>
<proteinExistence type="predicted"/>
<gene>
    <name evidence="1" type="ORF">ACFSCY_17945</name>
</gene>